<evidence type="ECO:0008006" key="3">
    <source>
        <dbReference type="Google" id="ProtNLM"/>
    </source>
</evidence>
<sequence length="305" mass="34498">MYSVAKPRIAIPATFMGPINTPRPAIPSELYRNIIEWVADTQDLCNLSLTSRICCTEAQRILYRVVDLAQNTRAPVLWASTILEHPRRAEAVRALTLRFDLSFLIVPDMMLSPLELISRALRTLRKLEKLVLVGHPKVMMHPIHSWILDGCTAHLNVFHNFVFPASSIIPFLSRQPNLRQWTQMGVFHGEIIRDTLMPQLTELDVHASALPCFTTPRPLVRVRLKIDDHGGREKTWERKAIQSLALFGSTLSTLIIEHSSISNHLAPVEVFGVLIEATPNLKTLVYTLMSNLDEVSSKQRAHNLV</sequence>
<dbReference type="EMBL" id="JAACJP010000008">
    <property type="protein sequence ID" value="KAF5382788.1"/>
    <property type="molecule type" value="Genomic_DNA"/>
</dbReference>
<proteinExistence type="predicted"/>
<dbReference type="AlphaFoldDB" id="A0A8H5HGE1"/>
<gene>
    <name evidence="1" type="ORF">D9615_002758</name>
</gene>
<evidence type="ECO:0000313" key="2">
    <source>
        <dbReference type="Proteomes" id="UP000565441"/>
    </source>
</evidence>
<keyword evidence="2" id="KW-1185">Reference proteome</keyword>
<organism evidence="1 2">
    <name type="scientific">Tricholomella constricta</name>
    <dbReference type="NCBI Taxonomy" id="117010"/>
    <lineage>
        <taxon>Eukaryota</taxon>
        <taxon>Fungi</taxon>
        <taxon>Dikarya</taxon>
        <taxon>Basidiomycota</taxon>
        <taxon>Agaricomycotina</taxon>
        <taxon>Agaricomycetes</taxon>
        <taxon>Agaricomycetidae</taxon>
        <taxon>Agaricales</taxon>
        <taxon>Tricholomatineae</taxon>
        <taxon>Lyophyllaceae</taxon>
        <taxon>Tricholomella</taxon>
    </lineage>
</organism>
<reference evidence="1 2" key="1">
    <citation type="journal article" date="2020" name="ISME J.">
        <title>Uncovering the hidden diversity of litter-decomposition mechanisms in mushroom-forming fungi.</title>
        <authorList>
            <person name="Floudas D."/>
            <person name="Bentzer J."/>
            <person name="Ahren D."/>
            <person name="Johansson T."/>
            <person name="Persson P."/>
            <person name="Tunlid A."/>
        </authorList>
    </citation>
    <scope>NUCLEOTIDE SEQUENCE [LARGE SCALE GENOMIC DNA]</scope>
    <source>
        <strain evidence="1 2">CBS 661.87</strain>
    </source>
</reference>
<comment type="caution">
    <text evidence="1">The sequence shown here is derived from an EMBL/GenBank/DDBJ whole genome shotgun (WGS) entry which is preliminary data.</text>
</comment>
<accession>A0A8H5HGE1</accession>
<dbReference type="Proteomes" id="UP000565441">
    <property type="component" value="Unassembled WGS sequence"/>
</dbReference>
<name>A0A8H5HGE1_9AGAR</name>
<evidence type="ECO:0000313" key="1">
    <source>
        <dbReference type="EMBL" id="KAF5382788.1"/>
    </source>
</evidence>
<protein>
    <recommendedName>
        <fullName evidence="3">F-box domain-containing protein</fullName>
    </recommendedName>
</protein>
<dbReference type="OrthoDB" id="3232239at2759"/>